<keyword evidence="1" id="KW-0812">Transmembrane</keyword>
<evidence type="ECO:0000256" key="1">
    <source>
        <dbReference type="SAM" id="Phobius"/>
    </source>
</evidence>
<dbReference type="HOGENOM" id="CLU_184958_0_0_2"/>
<dbReference type="Proteomes" id="UP000019027">
    <property type="component" value="Chromosome"/>
</dbReference>
<dbReference type="KEGG" id="ths:TES1_1441"/>
<feature type="transmembrane region" description="Helical" evidence="1">
    <location>
        <begin position="32"/>
        <end position="49"/>
    </location>
</feature>
<evidence type="ECO:0000313" key="2">
    <source>
        <dbReference type="EMBL" id="AHF80819.1"/>
    </source>
</evidence>
<dbReference type="GeneID" id="24906169"/>
<evidence type="ECO:0000313" key="3">
    <source>
        <dbReference type="Proteomes" id="UP000019027"/>
    </source>
</evidence>
<protein>
    <submittedName>
        <fullName evidence="2">Uncharacterized protein</fullName>
    </submittedName>
</protein>
<reference evidence="2 3" key="1">
    <citation type="journal article" date="2014" name="Int. J. Syst. Evol. Microbiol.">
        <title>Thermococcus paralvinellae sp. nov. and Thermococcus cleftensis sp. nov. of hyperthermophilic heterotrophs from deep-sea hydrothermal vents.</title>
        <authorList>
            <person name="Hensley S.A."/>
            <person name="Jung J.H."/>
            <person name="Park C.S."/>
            <person name="Holden J.F."/>
        </authorList>
    </citation>
    <scope>NUCLEOTIDE SEQUENCE [LARGE SCALE GENOMIC DNA]</scope>
    <source>
        <strain evidence="2 3">ES1</strain>
    </source>
</reference>
<feature type="transmembrane region" description="Helical" evidence="1">
    <location>
        <begin position="6"/>
        <end position="25"/>
    </location>
</feature>
<proteinExistence type="predicted"/>
<keyword evidence="1" id="KW-1133">Transmembrane helix</keyword>
<dbReference type="STRING" id="582419.TES1_1441"/>
<dbReference type="RefSeq" id="WP_042681595.1">
    <property type="nucleotide sequence ID" value="NZ_CP006965.1"/>
</dbReference>
<feature type="transmembrane region" description="Helical" evidence="1">
    <location>
        <begin position="61"/>
        <end position="83"/>
    </location>
</feature>
<gene>
    <name evidence="2" type="ORF">TES1_1441</name>
</gene>
<name>W0I440_9EURY</name>
<organism evidence="2 3">
    <name type="scientific">Thermococcus paralvinellae</name>
    <dbReference type="NCBI Taxonomy" id="582419"/>
    <lineage>
        <taxon>Archaea</taxon>
        <taxon>Methanobacteriati</taxon>
        <taxon>Methanobacteriota</taxon>
        <taxon>Thermococci</taxon>
        <taxon>Thermococcales</taxon>
        <taxon>Thermococcaceae</taxon>
        <taxon>Thermococcus</taxon>
    </lineage>
</organism>
<sequence length="86" mass="9727">MIDIILDVIIVAFALFLSFISWIAYKKSGMKSIFFLLLAFLLFGIKKTLENLHIIAEVGEGTLEIATTFLELAILLMFFIAVVKRD</sequence>
<accession>W0I440</accession>
<dbReference type="EMBL" id="CP006965">
    <property type="protein sequence ID" value="AHF80819.1"/>
    <property type="molecule type" value="Genomic_DNA"/>
</dbReference>
<dbReference type="AlphaFoldDB" id="W0I440"/>
<keyword evidence="1" id="KW-0472">Membrane</keyword>
<dbReference type="OrthoDB" id="102502at2157"/>
<keyword evidence="3" id="KW-1185">Reference proteome</keyword>